<keyword evidence="3" id="KW-1185">Reference proteome</keyword>
<dbReference type="HOGENOM" id="CLU_3223481_0_0_11"/>
<keyword evidence="1" id="KW-0472">Membrane</keyword>
<reference evidence="2 3" key="2">
    <citation type="journal article" date="2011" name="Stand. Genomic Sci.">
        <title>Complete genome sequence of Tsukamurella paurometabola type strain (no. 33).</title>
        <authorList>
            <person name="Munk A.C."/>
            <person name="Lapidus A."/>
            <person name="Lucas S."/>
            <person name="Nolan M."/>
            <person name="Tice H."/>
            <person name="Cheng J.F."/>
            <person name="Del Rio T.G."/>
            <person name="Goodwin L."/>
            <person name="Pitluck S."/>
            <person name="Liolios K."/>
            <person name="Huntemann M."/>
            <person name="Ivanova N."/>
            <person name="Mavromatis K."/>
            <person name="Mikhailova N."/>
            <person name="Pati A."/>
            <person name="Chen A."/>
            <person name="Palaniappan K."/>
            <person name="Tapia R."/>
            <person name="Han C."/>
            <person name="Land M."/>
            <person name="Hauser L."/>
            <person name="Chang Y.J."/>
            <person name="Jeffries C.D."/>
            <person name="Brettin T."/>
            <person name="Yasawong M."/>
            <person name="Brambilla E.M."/>
            <person name="Rohde M."/>
            <person name="Sikorski J."/>
            <person name="Goker M."/>
            <person name="Detter J.C."/>
            <person name="Woyke T."/>
            <person name="Bristow J."/>
            <person name="Eisen J.A."/>
            <person name="Markowitz V."/>
            <person name="Hugenholtz P."/>
            <person name="Kyrpides N.C."/>
            <person name="Klenk H.P."/>
        </authorList>
    </citation>
    <scope>NUCLEOTIDE SEQUENCE [LARGE SCALE GENOMIC DNA]</scope>
    <source>
        <strain evidence="3">ATCC 8368 / DSM 20162 / CCUG 35730 / CIP 100753 / JCM 10117 / KCTC 9821 / NBRC 16120 / NCIMB 702349 / NCTC 13040</strain>
    </source>
</reference>
<dbReference type="KEGG" id="tpr:Tpau_1260"/>
<keyword evidence="1" id="KW-0812">Transmembrane</keyword>
<reference evidence="3" key="1">
    <citation type="submission" date="2010-03" db="EMBL/GenBank/DDBJ databases">
        <title>The complete chromosome of Tsukamurella paurometabola DSM 20162.</title>
        <authorList>
            <consortium name="US DOE Joint Genome Institute (JGI-PGF)"/>
            <person name="Lucas S."/>
            <person name="Copeland A."/>
            <person name="Lapidus A."/>
            <person name="Glavina del Rio T."/>
            <person name="Dalin E."/>
            <person name="Tice H."/>
            <person name="Bruce D."/>
            <person name="Goodwin L."/>
            <person name="Pitluck S."/>
            <person name="Kyrpides N."/>
            <person name="Mavromatis K."/>
            <person name="Ivanova N."/>
            <person name="Mikhailova N."/>
            <person name="Munk A.C."/>
            <person name="Brettin T."/>
            <person name="Detter J.C."/>
            <person name="Tapia R."/>
            <person name="Han C."/>
            <person name="Larimer F."/>
            <person name="Land M."/>
            <person name="Hauser L."/>
            <person name="Markowitz V."/>
            <person name="Cheng J.-F."/>
            <person name="Hugenholtz P."/>
            <person name="Woyke T."/>
            <person name="Wu D."/>
            <person name="Jando M."/>
            <person name="Brambilla E."/>
            <person name="Klenk H.-P."/>
            <person name="Eisen J.A."/>
        </authorList>
    </citation>
    <scope>NUCLEOTIDE SEQUENCE [LARGE SCALE GENOMIC DNA]</scope>
    <source>
        <strain evidence="3">ATCC 8368 / DSM 20162 / CCUG 35730 / CIP 100753 / JCM 10117 / KCTC 9821 / NBRC 16120 / NCIMB 702349 / NCTC 13040</strain>
    </source>
</reference>
<protein>
    <submittedName>
        <fullName evidence="2">Uncharacterized protein</fullName>
    </submittedName>
</protein>
<organism evidence="2 3">
    <name type="scientific">Tsukamurella paurometabola (strain ATCC 8368 / DSM 20162 / CCUG 35730 / CIP 100753 / JCM 10117 / KCTC 9821 / NBRC 16120 / NCIMB 702349 / NCTC 13040)</name>
    <name type="common">Corynebacterium paurometabolum</name>
    <dbReference type="NCBI Taxonomy" id="521096"/>
    <lineage>
        <taxon>Bacteria</taxon>
        <taxon>Bacillati</taxon>
        <taxon>Actinomycetota</taxon>
        <taxon>Actinomycetes</taxon>
        <taxon>Mycobacteriales</taxon>
        <taxon>Tsukamurellaceae</taxon>
        <taxon>Tsukamurella</taxon>
    </lineage>
</organism>
<dbReference type="Proteomes" id="UP000001213">
    <property type="component" value="Chromosome"/>
</dbReference>
<dbReference type="AlphaFoldDB" id="D5UW84"/>
<gene>
    <name evidence="2" type="ordered locus">Tpau_1260</name>
</gene>
<dbReference type="EMBL" id="CP001966">
    <property type="protein sequence ID" value="ADG77891.1"/>
    <property type="molecule type" value="Genomic_DNA"/>
</dbReference>
<evidence type="ECO:0000313" key="3">
    <source>
        <dbReference type="Proteomes" id="UP000001213"/>
    </source>
</evidence>
<keyword evidence="1" id="KW-1133">Transmembrane helix</keyword>
<evidence type="ECO:0000256" key="1">
    <source>
        <dbReference type="SAM" id="Phobius"/>
    </source>
</evidence>
<name>D5UW84_TSUPD</name>
<feature type="transmembrane region" description="Helical" evidence="1">
    <location>
        <begin position="12"/>
        <end position="38"/>
    </location>
</feature>
<sequence length="44" mass="4402">MPFVSPSVAARSLIMGGTLTFLGSFLLLCVGVGGSGFIDTLLGV</sequence>
<proteinExistence type="predicted"/>
<accession>D5UW84</accession>
<evidence type="ECO:0000313" key="2">
    <source>
        <dbReference type="EMBL" id="ADG77891.1"/>
    </source>
</evidence>